<dbReference type="AlphaFoldDB" id="A0A4Y2SQV0"/>
<sequence>MEVNSLYVKGGRNVQRASVYPFTRGLPRDLPSHALWERRVCSEFHRPQSTSRNFEVCQATRKVSKVCKVRVLVYFSLEVRHSSRRYKVFMTSVPAQSRILDSPLIRHEDFLIPRCEYCVDLQYLIRETLSHLKTLHVVENVHHHPFFVTFLLQMLVVEAYHQALTHATIEVYTHKAIMFYALHHTQLISEFVNAGEAAVA</sequence>
<name>A0A4Y2SQV0_ARAVE</name>
<reference evidence="1 2" key="1">
    <citation type="journal article" date="2019" name="Sci. Rep.">
        <title>Orb-weaving spider Araneus ventricosus genome elucidates the spidroin gene catalogue.</title>
        <authorList>
            <person name="Kono N."/>
            <person name="Nakamura H."/>
            <person name="Ohtoshi R."/>
            <person name="Moran D.A.P."/>
            <person name="Shinohara A."/>
            <person name="Yoshida Y."/>
            <person name="Fujiwara M."/>
            <person name="Mori M."/>
            <person name="Tomita M."/>
            <person name="Arakawa K."/>
        </authorList>
    </citation>
    <scope>NUCLEOTIDE SEQUENCE [LARGE SCALE GENOMIC DNA]</scope>
</reference>
<evidence type="ECO:0000313" key="2">
    <source>
        <dbReference type="Proteomes" id="UP000499080"/>
    </source>
</evidence>
<protein>
    <submittedName>
        <fullName evidence="1">Uncharacterized protein</fullName>
    </submittedName>
</protein>
<accession>A0A4Y2SQV0</accession>
<evidence type="ECO:0000313" key="1">
    <source>
        <dbReference type="EMBL" id="GBN90577.1"/>
    </source>
</evidence>
<dbReference type="EMBL" id="BGPR01023414">
    <property type="protein sequence ID" value="GBN90577.1"/>
    <property type="molecule type" value="Genomic_DNA"/>
</dbReference>
<comment type="caution">
    <text evidence="1">The sequence shown here is derived from an EMBL/GenBank/DDBJ whole genome shotgun (WGS) entry which is preliminary data.</text>
</comment>
<proteinExistence type="predicted"/>
<organism evidence="1 2">
    <name type="scientific">Araneus ventricosus</name>
    <name type="common">Orbweaver spider</name>
    <name type="synonym">Epeira ventricosa</name>
    <dbReference type="NCBI Taxonomy" id="182803"/>
    <lineage>
        <taxon>Eukaryota</taxon>
        <taxon>Metazoa</taxon>
        <taxon>Ecdysozoa</taxon>
        <taxon>Arthropoda</taxon>
        <taxon>Chelicerata</taxon>
        <taxon>Arachnida</taxon>
        <taxon>Araneae</taxon>
        <taxon>Araneomorphae</taxon>
        <taxon>Entelegynae</taxon>
        <taxon>Araneoidea</taxon>
        <taxon>Araneidae</taxon>
        <taxon>Araneus</taxon>
    </lineage>
</organism>
<dbReference type="Proteomes" id="UP000499080">
    <property type="component" value="Unassembled WGS sequence"/>
</dbReference>
<gene>
    <name evidence="1" type="ORF">AVEN_162396_1</name>
</gene>
<keyword evidence="2" id="KW-1185">Reference proteome</keyword>